<dbReference type="Gene3D" id="3.30.160.250">
    <property type="match status" value="1"/>
</dbReference>
<dbReference type="InterPro" id="IPR010982">
    <property type="entry name" value="Lambda_DNA-bd_dom_sf"/>
</dbReference>
<gene>
    <name evidence="1" type="ORF">DPV98_10345</name>
</gene>
<dbReference type="RefSeq" id="WP_111313663.1">
    <property type="nucleotide sequence ID" value="NZ_CAUQRN010000029.1"/>
</dbReference>
<name>A0A369Z659_HAEPH</name>
<reference evidence="1 2" key="1">
    <citation type="submission" date="2018-05" db="EMBL/GenBank/DDBJ databases">
        <title>Draft Genome Sequences for a Diverse set of 7 Haemophilus Species.</title>
        <authorList>
            <person name="Nichols M."/>
            <person name="Topaz N."/>
            <person name="Wang X."/>
            <person name="Wang X."/>
            <person name="Boxrud D."/>
        </authorList>
    </citation>
    <scope>NUCLEOTIDE SEQUENCE [LARGE SCALE GENOMIC DNA]</scope>
    <source>
        <strain evidence="1 2">C2010039593</strain>
    </source>
</reference>
<dbReference type="Gene3D" id="1.10.260.40">
    <property type="entry name" value="lambda repressor-like DNA-binding domains"/>
    <property type="match status" value="1"/>
</dbReference>
<dbReference type="GO" id="GO:0003677">
    <property type="term" value="F:DNA binding"/>
    <property type="evidence" value="ECO:0007669"/>
    <property type="project" value="InterPro"/>
</dbReference>
<dbReference type="InterPro" id="IPR035069">
    <property type="entry name" value="TTHA1013/TTHA0281-like"/>
</dbReference>
<evidence type="ECO:0000313" key="2">
    <source>
        <dbReference type="Proteomes" id="UP000253999"/>
    </source>
</evidence>
<proteinExistence type="predicted"/>
<dbReference type="EMBL" id="QEQD01000014">
    <property type="protein sequence ID" value="RDE99860.1"/>
    <property type="molecule type" value="Genomic_DNA"/>
</dbReference>
<comment type="caution">
    <text evidence="1">The sequence shown here is derived from an EMBL/GenBank/DDBJ whole genome shotgun (WGS) entry which is preliminary data.</text>
</comment>
<organism evidence="1 2">
    <name type="scientific">Haemophilus parahaemolyticus</name>
    <dbReference type="NCBI Taxonomy" id="735"/>
    <lineage>
        <taxon>Bacteria</taxon>
        <taxon>Pseudomonadati</taxon>
        <taxon>Pseudomonadota</taxon>
        <taxon>Gammaproteobacteria</taxon>
        <taxon>Pasteurellales</taxon>
        <taxon>Pasteurellaceae</taxon>
        <taxon>Haemophilus</taxon>
    </lineage>
</organism>
<dbReference type="SUPFAM" id="SSF47413">
    <property type="entry name" value="lambda repressor-like DNA-binding domains"/>
    <property type="match status" value="1"/>
</dbReference>
<sequence length="137" mass="15790">MYYPAKFSQEDGAYIVTFRDVPESITQGGNFEEAMFLAEDVLICGLEFYFENDKPIPLPSEPQADEIMVYLSDIVYVKALLHNARLETEMSKAELARFMDVRPPEMQRILDPRHNTKLDTISRMLSKLGRPLKLSIE</sequence>
<dbReference type="SUPFAM" id="SSF143100">
    <property type="entry name" value="TTHA1013/TTHA0281-like"/>
    <property type="match status" value="1"/>
</dbReference>
<protein>
    <submittedName>
        <fullName evidence="1">Type II toxin-antitoxin system HicB family antitoxin</fullName>
    </submittedName>
</protein>
<accession>A0A369Z659</accession>
<dbReference type="AlphaFoldDB" id="A0A369Z659"/>
<evidence type="ECO:0000313" key="1">
    <source>
        <dbReference type="EMBL" id="RDE99860.1"/>
    </source>
</evidence>
<dbReference type="Proteomes" id="UP000253999">
    <property type="component" value="Unassembled WGS sequence"/>
</dbReference>